<dbReference type="EMBL" id="JABFTP020000021">
    <property type="protein sequence ID" value="KAL3269246.1"/>
    <property type="molecule type" value="Genomic_DNA"/>
</dbReference>
<gene>
    <name evidence="1" type="ORF">HHI36_008326</name>
</gene>
<keyword evidence="2" id="KW-1185">Reference proteome</keyword>
<organism evidence="1 2">
    <name type="scientific">Cryptolaemus montrouzieri</name>
    <dbReference type="NCBI Taxonomy" id="559131"/>
    <lineage>
        <taxon>Eukaryota</taxon>
        <taxon>Metazoa</taxon>
        <taxon>Ecdysozoa</taxon>
        <taxon>Arthropoda</taxon>
        <taxon>Hexapoda</taxon>
        <taxon>Insecta</taxon>
        <taxon>Pterygota</taxon>
        <taxon>Neoptera</taxon>
        <taxon>Endopterygota</taxon>
        <taxon>Coleoptera</taxon>
        <taxon>Polyphaga</taxon>
        <taxon>Cucujiformia</taxon>
        <taxon>Coccinelloidea</taxon>
        <taxon>Coccinellidae</taxon>
        <taxon>Scymninae</taxon>
        <taxon>Scymnini</taxon>
        <taxon>Cryptolaemus</taxon>
    </lineage>
</organism>
<proteinExistence type="predicted"/>
<dbReference type="Proteomes" id="UP001516400">
    <property type="component" value="Unassembled WGS sequence"/>
</dbReference>
<evidence type="ECO:0000313" key="1">
    <source>
        <dbReference type="EMBL" id="KAL3269246.1"/>
    </source>
</evidence>
<protein>
    <submittedName>
        <fullName evidence="1">Uncharacterized protein</fullName>
    </submittedName>
</protein>
<sequence>RNEHKVSDDQEEGRKRRKRRFLNPEDIILRKKREIREEYLGKRKTKFIIKKQQEDYE</sequence>
<name>A0ABD2MT24_9CUCU</name>
<comment type="caution">
    <text evidence="1">The sequence shown here is derived from an EMBL/GenBank/DDBJ whole genome shotgun (WGS) entry which is preliminary data.</text>
</comment>
<dbReference type="AlphaFoldDB" id="A0ABD2MT24"/>
<reference evidence="1 2" key="1">
    <citation type="journal article" date="2021" name="BMC Biol.">
        <title>Horizontally acquired antibacterial genes associated with adaptive radiation of ladybird beetles.</title>
        <authorList>
            <person name="Li H.S."/>
            <person name="Tang X.F."/>
            <person name="Huang Y.H."/>
            <person name="Xu Z.Y."/>
            <person name="Chen M.L."/>
            <person name="Du X.Y."/>
            <person name="Qiu B.Y."/>
            <person name="Chen P.T."/>
            <person name="Zhang W."/>
            <person name="Slipinski A."/>
            <person name="Escalona H.E."/>
            <person name="Waterhouse R.M."/>
            <person name="Zwick A."/>
            <person name="Pang H."/>
        </authorList>
    </citation>
    <scope>NUCLEOTIDE SEQUENCE [LARGE SCALE GENOMIC DNA]</scope>
    <source>
        <strain evidence="1">SYSU2018</strain>
    </source>
</reference>
<feature type="non-terminal residue" evidence="1">
    <location>
        <position position="1"/>
    </location>
</feature>
<accession>A0ABD2MT24</accession>
<evidence type="ECO:0000313" key="2">
    <source>
        <dbReference type="Proteomes" id="UP001516400"/>
    </source>
</evidence>